<keyword evidence="23" id="KW-1185">Reference proteome</keyword>
<feature type="domain" description="Prepilin type IV endopeptidase peptidase" evidence="20">
    <location>
        <begin position="136"/>
        <end position="245"/>
    </location>
</feature>
<evidence type="ECO:0000256" key="15">
    <source>
        <dbReference type="ARBA" id="ARBA00067082"/>
    </source>
</evidence>
<feature type="domain" description="Prepilin peptidase A24 N-terminal" evidence="21">
    <location>
        <begin position="20"/>
        <end position="126"/>
    </location>
</feature>
<organism evidence="22 23">
    <name type="scientific">Pseudomonas xionganensis</name>
    <dbReference type="NCBI Taxonomy" id="2654845"/>
    <lineage>
        <taxon>Bacteria</taxon>
        <taxon>Pseudomonadati</taxon>
        <taxon>Pseudomonadota</taxon>
        <taxon>Gammaproteobacteria</taxon>
        <taxon>Pseudomonadales</taxon>
        <taxon>Pseudomonadaceae</taxon>
        <taxon>Pseudomonas</taxon>
    </lineage>
</organism>
<evidence type="ECO:0000256" key="9">
    <source>
        <dbReference type="ARBA" id="ARBA00022692"/>
    </source>
</evidence>
<comment type="function">
    <text evidence="18">Plays an essential role in type IV pili and type II pseudopili formation by proteolytically removing the leader sequence from substrate proteins and subsequently monomethylating the alpha-amino group of the newly exposed N-terminal phenylalanine.</text>
</comment>
<evidence type="ECO:0000256" key="16">
    <source>
        <dbReference type="ARBA" id="ARBA00071870"/>
    </source>
</evidence>
<dbReference type="GO" id="GO:0008168">
    <property type="term" value="F:methyltransferase activity"/>
    <property type="evidence" value="ECO:0007669"/>
    <property type="project" value="UniProtKB-KW"/>
</dbReference>
<dbReference type="GO" id="GO:0004190">
    <property type="term" value="F:aspartic-type endopeptidase activity"/>
    <property type="evidence" value="ECO:0007669"/>
    <property type="project" value="UniProtKB-EC"/>
</dbReference>
<keyword evidence="7 18" id="KW-0808">Transferase</keyword>
<dbReference type="EC" id="2.1.1.-" evidence="18"/>
<evidence type="ECO:0000256" key="8">
    <source>
        <dbReference type="ARBA" id="ARBA00022691"/>
    </source>
</evidence>
<dbReference type="EC" id="3.4.23.43" evidence="15 18"/>
<evidence type="ECO:0000256" key="10">
    <source>
        <dbReference type="ARBA" id="ARBA00022801"/>
    </source>
</evidence>
<evidence type="ECO:0000256" key="6">
    <source>
        <dbReference type="ARBA" id="ARBA00022670"/>
    </source>
</evidence>
<dbReference type="EMBL" id="WKJZ01000003">
    <property type="protein sequence ID" value="MVW76740.1"/>
    <property type="molecule type" value="Genomic_DNA"/>
</dbReference>
<feature type="transmembrane region" description="Helical" evidence="19">
    <location>
        <begin position="130"/>
        <end position="147"/>
    </location>
</feature>
<evidence type="ECO:0000256" key="12">
    <source>
        <dbReference type="ARBA" id="ARBA00023136"/>
    </source>
</evidence>
<keyword evidence="9 18" id="KW-0812">Transmembrane</keyword>
<evidence type="ECO:0000256" key="7">
    <source>
        <dbReference type="ARBA" id="ARBA00022679"/>
    </source>
</evidence>
<comment type="subcellular location">
    <subcellularLocation>
        <location evidence="1">Cell inner membrane</location>
        <topology evidence="1">Multi-pass membrane protein</topology>
    </subcellularLocation>
    <subcellularLocation>
        <location evidence="18">Cell membrane</location>
        <topology evidence="18">Multi-pass membrane protein</topology>
    </subcellularLocation>
</comment>
<evidence type="ECO:0000256" key="11">
    <source>
        <dbReference type="ARBA" id="ARBA00022989"/>
    </source>
</evidence>
<dbReference type="Pfam" id="PF06750">
    <property type="entry name" value="A24_N_bact"/>
    <property type="match status" value="1"/>
</dbReference>
<dbReference type="AlphaFoldDB" id="A0A6I4KVL0"/>
<dbReference type="InterPro" id="IPR014032">
    <property type="entry name" value="Peptidase_A24A_bac"/>
</dbReference>
<evidence type="ECO:0000256" key="14">
    <source>
        <dbReference type="ARBA" id="ARBA00050401"/>
    </source>
</evidence>
<evidence type="ECO:0000256" key="13">
    <source>
        <dbReference type="ARBA" id="ARBA00023268"/>
    </source>
</evidence>
<comment type="similarity">
    <text evidence="2 17">Belongs to the peptidase A24 family.</text>
</comment>
<keyword evidence="11 19" id="KW-1133">Transmembrane helix</keyword>
<dbReference type="FunFam" id="1.20.120.1220:FF:000001">
    <property type="entry name" value="Type 4 prepilin-like proteins leader peptide-processing enzyme"/>
    <property type="match status" value="1"/>
</dbReference>
<evidence type="ECO:0000256" key="17">
    <source>
        <dbReference type="RuleBase" id="RU003793"/>
    </source>
</evidence>
<comment type="catalytic activity">
    <reaction evidence="14 18">
        <text>Typically cleaves a -Gly-|-Phe- bond to release an N-terminal, basic peptide of 5-8 residues from type IV prepilin, and then N-methylates the new N-terminal amino group, the methyl donor being S-adenosyl-L-methionine.</text>
        <dbReference type="EC" id="3.4.23.43"/>
    </reaction>
</comment>
<dbReference type="GO" id="GO:0005886">
    <property type="term" value="C:plasma membrane"/>
    <property type="evidence" value="ECO:0007669"/>
    <property type="project" value="UniProtKB-SubCell"/>
</dbReference>
<keyword evidence="12 19" id="KW-0472">Membrane</keyword>
<evidence type="ECO:0000256" key="1">
    <source>
        <dbReference type="ARBA" id="ARBA00004429"/>
    </source>
</evidence>
<dbReference type="PANTHER" id="PTHR30487">
    <property type="entry name" value="TYPE 4 PREPILIN-LIKE PROTEINS LEADER PEPTIDE-PROCESSING ENZYME"/>
    <property type="match status" value="1"/>
</dbReference>
<reference evidence="22 23" key="1">
    <citation type="submission" date="2019-11" db="EMBL/GenBank/DDBJ databases">
        <title>Pseudomonas flavidum sp. nov., isolated from Baiyang Lake.</title>
        <authorList>
            <person name="Zhao Y."/>
        </authorList>
    </citation>
    <scope>NUCLEOTIDE SEQUENCE [LARGE SCALE GENOMIC DNA]</scope>
    <source>
        <strain evidence="23">R-22-3 w-18</strain>
    </source>
</reference>
<dbReference type="Pfam" id="PF01478">
    <property type="entry name" value="Peptidase_A24"/>
    <property type="match status" value="1"/>
</dbReference>
<evidence type="ECO:0000256" key="5">
    <source>
        <dbReference type="ARBA" id="ARBA00022603"/>
    </source>
</evidence>
<evidence type="ECO:0000256" key="18">
    <source>
        <dbReference type="RuleBase" id="RU003794"/>
    </source>
</evidence>
<evidence type="ECO:0000313" key="22">
    <source>
        <dbReference type="EMBL" id="MVW76740.1"/>
    </source>
</evidence>
<protein>
    <recommendedName>
        <fullName evidence="16 18">Prepilin leader peptidase/N-methyltransferase</fullName>
        <ecNumber evidence="18">2.1.1.-</ecNumber>
        <ecNumber evidence="15 18">3.4.23.43</ecNumber>
    </recommendedName>
</protein>
<comment type="caution">
    <text evidence="22">The sequence shown here is derived from an EMBL/GenBank/DDBJ whole genome shotgun (WGS) entry which is preliminary data.</text>
</comment>
<dbReference type="GO" id="GO:0032259">
    <property type="term" value="P:methylation"/>
    <property type="evidence" value="ECO:0007669"/>
    <property type="project" value="UniProtKB-KW"/>
</dbReference>
<evidence type="ECO:0000256" key="19">
    <source>
        <dbReference type="SAM" id="Phobius"/>
    </source>
</evidence>
<evidence type="ECO:0000256" key="4">
    <source>
        <dbReference type="ARBA" id="ARBA00022519"/>
    </source>
</evidence>
<dbReference type="InterPro" id="IPR050882">
    <property type="entry name" value="Prepilin_peptidase/N-MTase"/>
</dbReference>
<proteinExistence type="inferred from homology"/>
<keyword evidence="13 18" id="KW-0511">Multifunctional enzyme</keyword>
<sequence length="290" mass="32182">MMIIEFLAGNLPALVFVGLVLGLLLGSFLNVVVYRLPIMMQRDWRVQAREILELPAEAQGETFNLVLPDSRCPHCGHKIRPWENIPLLSYLFLRGKCSSCKSPISLRYPLVELTCGLLSAYVVWHFGFSWQAGAMLLLTWGLLAMSLIDADHQLLPDTLVLPLLWLGLIVNSFALFTSLEDALWGAVAGYLSLWSVYWLFKLITGKEGMGYGDFKLLAMLGAWGGWQVLPLTILLSSLVGAVLGIIMLRLRNSDTSTPIPFGPYLAIAGWIALLWGEQITAGYLQVVGFR</sequence>
<keyword evidence="8" id="KW-0949">S-adenosyl-L-methionine</keyword>
<dbReference type="InterPro" id="IPR000045">
    <property type="entry name" value="Prepilin_IV_endopep_pep"/>
</dbReference>
<feature type="transmembrane region" description="Helical" evidence="19">
    <location>
        <begin position="159"/>
        <end position="176"/>
    </location>
</feature>
<dbReference type="InterPro" id="IPR010627">
    <property type="entry name" value="Prepilin_pept_A24_N"/>
</dbReference>
<keyword evidence="10 18" id="KW-0378">Hydrolase</keyword>
<dbReference type="GO" id="GO:0006465">
    <property type="term" value="P:signal peptide processing"/>
    <property type="evidence" value="ECO:0007669"/>
    <property type="project" value="TreeGrafter"/>
</dbReference>
<keyword evidence="3" id="KW-1003">Cell membrane</keyword>
<feature type="transmembrane region" description="Helical" evidence="19">
    <location>
        <begin position="261"/>
        <end position="284"/>
    </location>
</feature>
<feature type="transmembrane region" description="Helical" evidence="19">
    <location>
        <begin position="182"/>
        <end position="200"/>
    </location>
</feature>
<name>A0A6I4KVL0_9PSED</name>
<feature type="transmembrane region" description="Helical" evidence="19">
    <location>
        <begin position="220"/>
        <end position="249"/>
    </location>
</feature>
<accession>A0A6I4KVL0</accession>
<dbReference type="PRINTS" id="PR00864">
    <property type="entry name" value="PREPILNPTASE"/>
</dbReference>
<gene>
    <name evidence="22" type="ORF">GJV18_15575</name>
</gene>
<evidence type="ECO:0000313" key="23">
    <source>
        <dbReference type="Proteomes" id="UP000429555"/>
    </source>
</evidence>
<dbReference type="PANTHER" id="PTHR30487:SF0">
    <property type="entry name" value="PREPILIN LEADER PEPTIDASE_N-METHYLTRANSFERASE-RELATED"/>
    <property type="match status" value="1"/>
</dbReference>
<evidence type="ECO:0000256" key="3">
    <source>
        <dbReference type="ARBA" id="ARBA00022475"/>
    </source>
</evidence>
<feature type="transmembrane region" description="Helical" evidence="19">
    <location>
        <begin position="12"/>
        <end position="36"/>
    </location>
</feature>
<evidence type="ECO:0000259" key="20">
    <source>
        <dbReference type="Pfam" id="PF01478"/>
    </source>
</evidence>
<evidence type="ECO:0000256" key="2">
    <source>
        <dbReference type="ARBA" id="ARBA00005801"/>
    </source>
</evidence>
<keyword evidence="5 18" id="KW-0489">Methyltransferase</keyword>
<evidence type="ECO:0000259" key="21">
    <source>
        <dbReference type="Pfam" id="PF06750"/>
    </source>
</evidence>
<dbReference type="Gene3D" id="1.20.120.1220">
    <property type="match status" value="1"/>
</dbReference>
<keyword evidence="4" id="KW-0997">Cell inner membrane</keyword>
<keyword evidence="6 18" id="KW-0645">Protease</keyword>
<dbReference type="Proteomes" id="UP000429555">
    <property type="component" value="Unassembled WGS sequence"/>
</dbReference>